<dbReference type="GO" id="GO:0046961">
    <property type="term" value="F:proton-transporting ATPase activity, rotational mechanism"/>
    <property type="evidence" value="ECO:0007669"/>
    <property type="project" value="EnsemblFungi"/>
</dbReference>
<dbReference type="OMA" id="YTEWADG"/>
<keyword evidence="5 8" id="KW-0406">Ion transport</keyword>
<dbReference type="GO" id="GO:0005743">
    <property type="term" value="C:mitochondrial inner membrane"/>
    <property type="evidence" value="ECO:0007669"/>
    <property type="project" value="UniProtKB-SubCell"/>
</dbReference>
<evidence type="ECO:0000313" key="10">
    <source>
        <dbReference type="Proteomes" id="UP000001997"/>
    </source>
</evidence>
<dbReference type="GO" id="GO:0065003">
    <property type="term" value="P:protein-containing complex assembly"/>
    <property type="evidence" value="ECO:0007669"/>
    <property type="project" value="EnsemblFungi"/>
</dbReference>
<sequence>MDILSVLIQFPFSLLFPTASRLTSFPFRQSTSPNHVASRHRKSISRFLNPTTMISRLALRGVGIRPVVSNMSRNAPAAMRFMATGPVEPKEKANSIVDALPGNNYLSKTGILATSAAAAVYGISNELLIIHDETILVITFATFSALIAKFVAPLYTEWADGEVKKVNDLLNESRNKHVSAVKDRIESVSQLKDVVSTTKSLFAVSKETAQLEAESFDLKQKAAVAQAAKSTLDSWVRFEQKQRQLEQEQLIKSVVEKVNKELENPKFQDRVLAESVAEVEKLFAKA</sequence>
<dbReference type="OrthoDB" id="67388at2759"/>
<evidence type="ECO:0000256" key="4">
    <source>
        <dbReference type="ARBA" id="ARBA00022792"/>
    </source>
</evidence>
<comment type="similarity">
    <text evidence="8">Belongs to the eukaryotic ATPase B chain family.</text>
</comment>
<keyword evidence="2 8" id="KW-0138">CF(0)</keyword>
<keyword evidence="6 8" id="KW-0496">Mitochondrion</keyword>
<protein>
    <recommendedName>
        <fullName evidence="8">ATP synthase subunit 4</fullName>
    </recommendedName>
</protein>
<dbReference type="EMBL" id="CH408156">
    <property type="protein sequence ID" value="EDK37354.2"/>
    <property type="molecule type" value="Genomic_DNA"/>
</dbReference>
<dbReference type="InterPro" id="IPR013837">
    <property type="entry name" value="ATP_synth_F0_suB"/>
</dbReference>
<dbReference type="RefSeq" id="XP_001485781.2">
    <property type="nucleotide sequence ID" value="XM_001485731.1"/>
</dbReference>
<dbReference type="Pfam" id="PF05405">
    <property type="entry name" value="Mt_ATP-synt_B"/>
    <property type="match status" value="1"/>
</dbReference>
<dbReference type="InterPro" id="IPR008688">
    <property type="entry name" value="ATP_synth_Bsub_B/MI25"/>
</dbReference>
<evidence type="ECO:0000256" key="8">
    <source>
        <dbReference type="RuleBase" id="RU368017"/>
    </source>
</evidence>
<comment type="subunit">
    <text evidence="8">F-type ATPases have 2 components, CF(1) - the catalytic core - and CF(0) - the membrane proton channel. In yeast, the dimeric form of ATP synthase consists of 17 polypeptides: alpha, beta, gamma, delta, epsilon, 4 (B), 5 (OSCP), 6 (A), 8, 9 (C), d, E (Tim11), f, g, h, i/j and k.</text>
</comment>
<dbReference type="VEuPathDB" id="FungiDB:PGUG_01452"/>
<evidence type="ECO:0000256" key="3">
    <source>
        <dbReference type="ARBA" id="ARBA00022781"/>
    </source>
</evidence>
<dbReference type="Proteomes" id="UP000001997">
    <property type="component" value="Unassembled WGS sequence"/>
</dbReference>
<dbReference type="InParanoid" id="A5DDV1"/>
<dbReference type="Gene3D" id="1.20.5.2210">
    <property type="match status" value="1"/>
</dbReference>
<dbReference type="FunFam" id="1.20.5.2210:FF:000002">
    <property type="entry name" value="ATP synthase subunit 4 mitochondrial"/>
    <property type="match status" value="1"/>
</dbReference>
<name>A5DDV1_PICGU</name>
<dbReference type="SUPFAM" id="SSF161060">
    <property type="entry name" value="ATP synthase B chain-like"/>
    <property type="match status" value="1"/>
</dbReference>
<keyword evidence="10" id="KW-1185">Reference proteome</keyword>
<dbReference type="GO" id="GO:0045259">
    <property type="term" value="C:proton-transporting ATP synthase complex"/>
    <property type="evidence" value="ECO:0007669"/>
    <property type="project" value="UniProtKB-KW"/>
</dbReference>
<dbReference type="PANTHER" id="PTHR12733:SF3">
    <property type="entry name" value="ATP SYNTHASE F(0) COMPLEX SUBUNIT B1, MITOCHONDRIAL"/>
    <property type="match status" value="1"/>
</dbReference>
<dbReference type="eggNOG" id="KOG3976">
    <property type="taxonomic scope" value="Eukaryota"/>
</dbReference>
<gene>
    <name evidence="9" type="ORF">PGUG_01452</name>
</gene>
<accession>A5DDV1</accession>
<keyword evidence="1 8" id="KW-0813">Transport</keyword>
<proteinExistence type="inferred from homology"/>
<evidence type="ECO:0000256" key="7">
    <source>
        <dbReference type="ARBA" id="ARBA00023136"/>
    </source>
</evidence>
<evidence type="ECO:0000313" key="9">
    <source>
        <dbReference type="EMBL" id="EDK37354.2"/>
    </source>
</evidence>
<comment type="function">
    <text evidence="8">Subunit b, of the mitochondrial membrane ATP synthase complex (F(1)F(0) ATP synthase or Complex V) that produces ATP from ADP in the presence of a proton gradient across the membrane which is generated by electron transport complexes of the respiratory chain. ATP synthase complex consist of a soluble F(1) head domain - the catalytic core - and a membrane F(1) domain - the membrane proton channel. These two domains are linked by a central stalk rotating inside the F(1) region and a stationary peripheral stalk. During catalysis, ATP synthesis in the catalytic domain of F(1) is coupled via a rotary mechanism of the central stalk subunits to proton translocation. In vivo, can only synthesize ATP although its ATP hydrolase activity can be activated artificially in vitro. Part of the complex F(0) domain. Part of the complex F(0) domain and the peripheric stalk, which acts as a stator to hold the catalytic alpha(3)beta(3) subcomplex and subunit a/ATP6 static relative to the rotary elements.</text>
</comment>
<dbReference type="HOGENOM" id="CLU_077208_0_0_1"/>
<reference evidence="9 10" key="1">
    <citation type="journal article" date="2009" name="Nature">
        <title>Evolution of pathogenicity and sexual reproduction in eight Candida genomes.</title>
        <authorList>
            <person name="Butler G."/>
            <person name="Rasmussen M.D."/>
            <person name="Lin M.F."/>
            <person name="Santos M.A."/>
            <person name="Sakthikumar S."/>
            <person name="Munro C.A."/>
            <person name="Rheinbay E."/>
            <person name="Grabherr M."/>
            <person name="Forche A."/>
            <person name="Reedy J.L."/>
            <person name="Agrafioti I."/>
            <person name="Arnaud M.B."/>
            <person name="Bates S."/>
            <person name="Brown A.J."/>
            <person name="Brunke S."/>
            <person name="Costanzo M.C."/>
            <person name="Fitzpatrick D.A."/>
            <person name="de Groot P.W."/>
            <person name="Harris D."/>
            <person name="Hoyer L.L."/>
            <person name="Hube B."/>
            <person name="Klis F.M."/>
            <person name="Kodira C."/>
            <person name="Lennard N."/>
            <person name="Logue M.E."/>
            <person name="Martin R."/>
            <person name="Neiman A.M."/>
            <person name="Nikolaou E."/>
            <person name="Quail M.A."/>
            <person name="Quinn J."/>
            <person name="Santos M.C."/>
            <person name="Schmitzberger F.F."/>
            <person name="Sherlock G."/>
            <person name="Shah P."/>
            <person name="Silverstein K.A."/>
            <person name="Skrzypek M.S."/>
            <person name="Soll D."/>
            <person name="Staggs R."/>
            <person name="Stansfield I."/>
            <person name="Stumpf M.P."/>
            <person name="Sudbery P.E."/>
            <person name="Srikantha T."/>
            <person name="Zeng Q."/>
            <person name="Berman J."/>
            <person name="Berriman M."/>
            <person name="Heitman J."/>
            <person name="Gow N.A."/>
            <person name="Lorenz M.C."/>
            <person name="Birren B.W."/>
            <person name="Kellis M."/>
            <person name="Cuomo C.A."/>
        </authorList>
    </citation>
    <scope>NUCLEOTIDE SEQUENCE [LARGE SCALE GENOMIC DNA]</scope>
    <source>
        <strain evidence="10">ATCC 6260 / CBS 566 / DSM 6381 / JCM 1539 / NBRC 10279 / NRRL Y-324</strain>
    </source>
</reference>
<dbReference type="PANTHER" id="PTHR12733">
    <property type="entry name" value="MITOCHONDRIAL ATP SYNTHASE B CHAIN"/>
    <property type="match status" value="1"/>
</dbReference>
<keyword evidence="3 8" id="KW-0375">Hydrogen ion transport</keyword>
<evidence type="ECO:0000256" key="2">
    <source>
        <dbReference type="ARBA" id="ARBA00022547"/>
    </source>
</evidence>
<dbReference type="AlphaFoldDB" id="A5DDV1"/>
<evidence type="ECO:0000256" key="6">
    <source>
        <dbReference type="ARBA" id="ARBA00023128"/>
    </source>
</evidence>
<evidence type="ECO:0000256" key="5">
    <source>
        <dbReference type="ARBA" id="ARBA00023065"/>
    </source>
</evidence>
<dbReference type="KEGG" id="pgu:PGUG_01452"/>
<comment type="subcellular location">
    <subcellularLocation>
        <location evidence="8">Mitochondrion</location>
    </subcellularLocation>
    <subcellularLocation>
        <location evidence="8">Mitochondrion inner membrane</location>
    </subcellularLocation>
</comment>
<dbReference type="GO" id="GO:0046933">
    <property type="term" value="F:proton-transporting ATP synthase activity, rotational mechanism"/>
    <property type="evidence" value="ECO:0007669"/>
    <property type="project" value="EnsemblFungi"/>
</dbReference>
<evidence type="ECO:0000256" key="1">
    <source>
        <dbReference type="ARBA" id="ARBA00022448"/>
    </source>
</evidence>
<organism evidence="9 10">
    <name type="scientific">Meyerozyma guilliermondii (strain ATCC 6260 / CBS 566 / DSM 6381 / JCM 1539 / NBRC 10279 / NRRL Y-324)</name>
    <name type="common">Yeast</name>
    <name type="synonym">Candida guilliermondii</name>
    <dbReference type="NCBI Taxonomy" id="294746"/>
    <lineage>
        <taxon>Eukaryota</taxon>
        <taxon>Fungi</taxon>
        <taxon>Dikarya</taxon>
        <taxon>Ascomycota</taxon>
        <taxon>Saccharomycotina</taxon>
        <taxon>Pichiomycetes</taxon>
        <taxon>Debaryomycetaceae</taxon>
        <taxon>Meyerozyma</taxon>
    </lineage>
</organism>
<keyword evidence="4 8" id="KW-0999">Mitochondrion inner membrane</keyword>
<keyword evidence="7 8" id="KW-0472">Membrane</keyword>
<dbReference type="STRING" id="294746.A5DDV1"/>
<dbReference type="GeneID" id="5127603"/>
<dbReference type="FunCoup" id="A5DDV1">
    <property type="interactions" value="464"/>
</dbReference>